<protein>
    <recommendedName>
        <fullName evidence="1">ABM domain-containing protein</fullName>
    </recommendedName>
</protein>
<proteinExistence type="predicted"/>
<dbReference type="Gene3D" id="3.30.70.100">
    <property type="match status" value="1"/>
</dbReference>
<dbReference type="AlphaFoldDB" id="A0A0P6XHS4"/>
<evidence type="ECO:0000313" key="3">
    <source>
        <dbReference type="Proteomes" id="UP000050544"/>
    </source>
</evidence>
<feature type="domain" description="ABM" evidence="1">
    <location>
        <begin position="1"/>
        <end position="72"/>
    </location>
</feature>
<reference evidence="2 3" key="1">
    <citation type="submission" date="2015-07" db="EMBL/GenBank/DDBJ databases">
        <title>Whole genome sequence of Thermanaerothrix daxensis DSM 23592.</title>
        <authorList>
            <person name="Hemp J."/>
            <person name="Ward L.M."/>
            <person name="Pace L.A."/>
            <person name="Fischer W.W."/>
        </authorList>
    </citation>
    <scope>NUCLEOTIDE SEQUENCE [LARGE SCALE GENOMIC DNA]</scope>
    <source>
        <strain evidence="2 3">GNS-1</strain>
    </source>
</reference>
<evidence type="ECO:0000313" key="2">
    <source>
        <dbReference type="EMBL" id="KPL83099.1"/>
    </source>
</evidence>
<keyword evidence="3" id="KW-1185">Reference proteome</keyword>
<dbReference type="InterPro" id="IPR007138">
    <property type="entry name" value="ABM_dom"/>
</dbReference>
<sequence>MVLFVVKWDIHPDKTDAYLQWLNSSIPRTLAIPGVIEFRAFRGAFGAPQIVATYEFPDMAAWATWYMNEDAQKVWSELHTLALNVTAELWYPSPVAPAPIRPSG</sequence>
<organism evidence="2 3">
    <name type="scientific">Thermanaerothrix daxensis</name>
    <dbReference type="NCBI Taxonomy" id="869279"/>
    <lineage>
        <taxon>Bacteria</taxon>
        <taxon>Bacillati</taxon>
        <taxon>Chloroflexota</taxon>
        <taxon>Anaerolineae</taxon>
        <taxon>Anaerolineales</taxon>
        <taxon>Anaerolineaceae</taxon>
        <taxon>Thermanaerothrix</taxon>
    </lineage>
</organism>
<dbReference type="Proteomes" id="UP000050544">
    <property type="component" value="Unassembled WGS sequence"/>
</dbReference>
<comment type="caution">
    <text evidence="2">The sequence shown here is derived from an EMBL/GenBank/DDBJ whole genome shotgun (WGS) entry which is preliminary data.</text>
</comment>
<evidence type="ECO:0000259" key="1">
    <source>
        <dbReference type="Pfam" id="PF03992"/>
    </source>
</evidence>
<accession>A0A0P6XHS4</accession>
<dbReference type="EMBL" id="LGKO01000004">
    <property type="protein sequence ID" value="KPL83099.1"/>
    <property type="molecule type" value="Genomic_DNA"/>
</dbReference>
<dbReference type="STRING" id="869279.SE15_07390"/>
<gene>
    <name evidence="2" type="ORF">SE15_07390</name>
</gene>
<dbReference type="Pfam" id="PF03992">
    <property type="entry name" value="ABM"/>
    <property type="match status" value="1"/>
</dbReference>
<dbReference type="SUPFAM" id="SSF54909">
    <property type="entry name" value="Dimeric alpha+beta barrel"/>
    <property type="match status" value="1"/>
</dbReference>
<name>A0A0P6XHS4_9CHLR</name>
<dbReference type="InterPro" id="IPR011008">
    <property type="entry name" value="Dimeric_a/b-barrel"/>
</dbReference>